<proteinExistence type="inferred from homology"/>
<dbReference type="EMBL" id="JAKNHQ010000010">
    <property type="protein sequence ID" value="MCG4610986.1"/>
    <property type="molecule type" value="Genomic_DNA"/>
</dbReference>
<comment type="similarity">
    <text evidence="3 10 13">Belongs to the IPP transferase family.</text>
</comment>
<keyword evidence="6 10" id="KW-0547">Nucleotide-binding</keyword>
<dbReference type="GO" id="GO:0052381">
    <property type="term" value="F:tRNA dimethylallyltransferase activity"/>
    <property type="evidence" value="ECO:0007669"/>
    <property type="project" value="UniProtKB-EC"/>
</dbReference>
<evidence type="ECO:0000256" key="7">
    <source>
        <dbReference type="ARBA" id="ARBA00022840"/>
    </source>
</evidence>
<comment type="caution">
    <text evidence="10">Lacks conserved residue(s) required for the propagation of feature annotation.</text>
</comment>
<keyword evidence="4 10" id="KW-0808">Transferase</keyword>
<evidence type="ECO:0000256" key="11">
    <source>
        <dbReference type="RuleBase" id="RU003783"/>
    </source>
</evidence>
<evidence type="ECO:0000256" key="12">
    <source>
        <dbReference type="RuleBase" id="RU003784"/>
    </source>
</evidence>
<feature type="binding site" evidence="10">
    <location>
        <begin position="21"/>
        <end position="26"/>
    </location>
    <ligand>
        <name>substrate</name>
    </ligand>
</feature>
<evidence type="ECO:0000256" key="3">
    <source>
        <dbReference type="ARBA" id="ARBA00005842"/>
    </source>
</evidence>
<evidence type="ECO:0000313" key="14">
    <source>
        <dbReference type="EMBL" id="MCG4610986.1"/>
    </source>
</evidence>
<protein>
    <recommendedName>
        <fullName evidence="10">tRNA dimethylallyltransferase</fullName>
        <ecNumber evidence="10">2.5.1.75</ecNumber>
    </recommendedName>
    <alternativeName>
        <fullName evidence="10">Dimethylallyl diphosphate:tRNA dimethylallyltransferase</fullName>
        <shortName evidence="10">DMAPP:tRNA dimethylallyltransferase</shortName>
        <shortName evidence="10">DMATase</shortName>
    </alternativeName>
    <alternativeName>
        <fullName evidence="10">Isopentenyl-diphosphate:tRNA isopentenyltransferase</fullName>
        <shortName evidence="10">IPP transferase</shortName>
        <shortName evidence="10">IPPT</shortName>
        <shortName evidence="10">IPTase</shortName>
    </alternativeName>
</protein>
<dbReference type="Gene3D" id="1.10.20.140">
    <property type="match status" value="1"/>
</dbReference>
<feature type="site" description="Interaction with substrate tRNA" evidence="10">
    <location>
        <position position="133"/>
    </location>
</feature>
<dbReference type="InterPro" id="IPR027417">
    <property type="entry name" value="P-loop_NTPase"/>
</dbReference>
<evidence type="ECO:0000256" key="13">
    <source>
        <dbReference type="RuleBase" id="RU003785"/>
    </source>
</evidence>
<comment type="cofactor">
    <cofactor evidence="1 10">
        <name>Mg(2+)</name>
        <dbReference type="ChEBI" id="CHEBI:18420"/>
    </cofactor>
</comment>
<evidence type="ECO:0000256" key="10">
    <source>
        <dbReference type="HAMAP-Rule" id="MF_00185"/>
    </source>
</evidence>
<evidence type="ECO:0000256" key="4">
    <source>
        <dbReference type="ARBA" id="ARBA00022679"/>
    </source>
</evidence>
<feature type="site" description="Interaction with substrate tRNA" evidence="10">
    <location>
        <position position="110"/>
    </location>
</feature>
<evidence type="ECO:0000256" key="8">
    <source>
        <dbReference type="ARBA" id="ARBA00022842"/>
    </source>
</evidence>
<organism evidence="14 15">
    <name type="scientific">Anaeromassilibacillus senegalensis</name>
    <dbReference type="NCBI Taxonomy" id="1673717"/>
    <lineage>
        <taxon>Bacteria</taxon>
        <taxon>Bacillati</taxon>
        <taxon>Bacillota</taxon>
        <taxon>Clostridia</taxon>
        <taxon>Eubacteriales</taxon>
        <taxon>Acutalibacteraceae</taxon>
        <taxon>Anaeromassilibacillus</taxon>
    </lineage>
</organism>
<dbReference type="RefSeq" id="WP_237966828.1">
    <property type="nucleotide sequence ID" value="NZ_JAKNHQ010000010.1"/>
</dbReference>
<sequence length="321" mass="36098">MISKATKMEERIPVAAVVGPTASGKSWLAVELALRYDGEVVSADSMQIYTGMTIGTAKPTVDEMRGVPHHLIDFVDPHTPFSVADYVKLAAQCVADVHARGRLPILAGGTGLYVRSFLQNLQFTKEDRDDALRAALKKRAEEEGVQVLMDELRCIDPESAARLHPNNLGRVIRAIEIYRTTGQTMTQQIAHSRREPSPYNACVIGLDFLDRDKLYARINRRVDEMLDAGLEEEARQSLAQSASTARQAIGYKEWIPYFQGACTRDEVAENIKRETRRYAKRQLTWFRRDEGVHWLHVDDYPDGAALVSAAQVILDEWRDNG</sequence>
<evidence type="ECO:0000313" key="15">
    <source>
        <dbReference type="Proteomes" id="UP001298681"/>
    </source>
</evidence>
<keyword evidence="7 10" id="KW-0067">ATP-binding</keyword>
<comment type="caution">
    <text evidence="14">The sequence shown here is derived from an EMBL/GenBank/DDBJ whole genome shotgun (WGS) entry which is preliminary data.</text>
</comment>
<evidence type="ECO:0000256" key="6">
    <source>
        <dbReference type="ARBA" id="ARBA00022741"/>
    </source>
</evidence>
<dbReference type="HAMAP" id="MF_00185">
    <property type="entry name" value="IPP_trans"/>
    <property type="match status" value="1"/>
</dbReference>
<dbReference type="Proteomes" id="UP001298681">
    <property type="component" value="Unassembled WGS sequence"/>
</dbReference>
<accession>A0ABS9MK93</accession>
<dbReference type="InterPro" id="IPR039657">
    <property type="entry name" value="Dimethylallyltransferase"/>
</dbReference>
<dbReference type="PANTHER" id="PTHR11088">
    <property type="entry name" value="TRNA DIMETHYLALLYLTRANSFERASE"/>
    <property type="match status" value="1"/>
</dbReference>
<dbReference type="Gene3D" id="3.40.50.300">
    <property type="entry name" value="P-loop containing nucleotide triphosphate hydrolases"/>
    <property type="match status" value="1"/>
</dbReference>
<dbReference type="EC" id="2.5.1.75" evidence="10"/>
<dbReference type="NCBIfam" id="TIGR00174">
    <property type="entry name" value="miaA"/>
    <property type="match status" value="1"/>
</dbReference>
<evidence type="ECO:0000256" key="5">
    <source>
        <dbReference type="ARBA" id="ARBA00022694"/>
    </source>
</evidence>
<comment type="catalytic activity">
    <reaction evidence="9 10 11">
        <text>adenosine(37) in tRNA + dimethylallyl diphosphate = N(6)-dimethylallyladenosine(37) in tRNA + diphosphate</text>
        <dbReference type="Rhea" id="RHEA:26482"/>
        <dbReference type="Rhea" id="RHEA-COMP:10162"/>
        <dbReference type="Rhea" id="RHEA-COMP:10375"/>
        <dbReference type="ChEBI" id="CHEBI:33019"/>
        <dbReference type="ChEBI" id="CHEBI:57623"/>
        <dbReference type="ChEBI" id="CHEBI:74411"/>
        <dbReference type="ChEBI" id="CHEBI:74415"/>
        <dbReference type="EC" id="2.5.1.75"/>
    </reaction>
</comment>
<dbReference type="SUPFAM" id="SSF52540">
    <property type="entry name" value="P-loop containing nucleoside triphosphate hydrolases"/>
    <property type="match status" value="1"/>
</dbReference>
<comment type="function">
    <text evidence="2 10 12">Catalyzes the transfer of a dimethylallyl group onto the adenine at position 37 in tRNAs that read codons beginning with uridine, leading to the formation of N6-(dimethylallyl)adenosine (i(6)A).</text>
</comment>
<dbReference type="PANTHER" id="PTHR11088:SF60">
    <property type="entry name" value="TRNA DIMETHYLALLYLTRANSFERASE"/>
    <property type="match status" value="1"/>
</dbReference>
<comment type="subunit">
    <text evidence="10">Monomer.</text>
</comment>
<name>A0ABS9MK93_9FIRM</name>
<dbReference type="InterPro" id="IPR018022">
    <property type="entry name" value="IPT"/>
</dbReference>
<keyword evidence="5 10" id="KW-0819">tRNA processing</keyword>
<feature type="binding site" evidence="10">
    <location>
        <begin position="19"/>
        <end position="26"/>
    </location>
    <ligand>
        <name>ATP</name>
        <dbReference type="ChEBI" id="CHEBI:30616"/>
    </ligand>
</feature>
<dbReference type="Pfam" id="PF01715">
    <property type="entry name" value="IPPT"/>
    <property type="match status" value="1"/>
</dbReference>
<reference evidence="14 15" key="1">
    <citation type="submission" date="2022-01" db="EMBL/GenBank/DDBJ databases">
        <title>Collection of gut derived symbiotic bacterial strains cultured from healthy donors.</title>
        <authorList>
            <person name="Lin H."/>
            <person name="Kohout C."/>
            <person name="Waligurski E."/>
            <person name="Pamer E.G."/>
        </authorList>
    </citation>
    <scope>NUCLEOTIDE SEQUENCE [LARGE SCALE GENOMIC DNA]</scope>
    <source>
        <strain evidence="14 15">DFI.7.58</strain>
    </source>
</reference>
<evidence type="ECO:0000256" key="1">
    <source>
        <dbReference type="ARBA" id="ARBA00001946"/>
    </source>
</evidence>
<evidence type="ECO:0000256" key="9">
    <source>
        <dbReference type="ARBA" id="ARBA00049563"/>
    </source>
</evidence>
<keyword evidence="8 10" id="KW-0460">Magnesium</keyword>
<evidence type="ECO:0000256" key="2">
    <source>
        <dbReference type="ARBA" id="ARBA00003213"/>
    </source>
</evidence>
<keyword evidence="15" id="KW-1185">Reference proteome</keyword>
<gene>
    <name evidence="10 14" type="primary">miaA</name>
    <name evidence="14" type="ORF">L0P57_08570</name>
</gene>
<feature type="region of interest" description="Interaction with substrate tRNA" evidence="10">
    <location>
        <begin position="44"/>
        <end position="47"/>
    </location>
</feature>